<dbReference type="EMBL" id="AC003086">
    <property type="status" value="NOT_ANNOTATED_CDS"/>
    <property type="molecule type" value="Genomic_DNA"/>
</dbReference>
<evidence type="ECO:0000256" key="5">
    <source>
        <dbReference type="ARBA" id="ARBA00023212"/>
    </source>
</evidence>
<reference evidence="9 10" key="2">
    <citation type="journal article" date="2003" name="Nature">
        <title>The DNA sequence of human chromosome 7.</title>
        <authorList>
            <person name="Hillier L.W."/>
            <person name="Fulton R.S."/>
            <person name="Fulton L.A."/>
            <person name="Graves T.A."/>
            <person name="Pepin K.H."/>
            <person name="Wagner-McPherson C."/>
            <person name="Layman D."/>
            <person name="Maas J."/>
            <person name="Jaeger S."/>
            <person name="Walker R."/>
            <person name="Wylie K."/>
            <person name="Sekhon M."/>
            <person name="Becker M.C."/>
            <person name="O'Laughlin M.D."/>
            <person name="Schaller M.E."/>
            <person name="Fewell G.A."/>
            <person name="Delehaunty K.D."/>
            <person name="Miner T.L."/>
            <person name="Nash W.E."/>
            <person name="Cordes M."/>
            <person name="Du H."/>
            <person name="Sun H."/>
            <person name="Edwards J."/>
            <person name="Bradshaw-Cordum H."/>
            <person name="Ali J."/>
            <person name="Andrews S."/>
            <person name="Isak A."/>
            <person name="Vanbrunt A."/>
            <person name="Nguyen C."/>
            <person name="Du F."/>
            <person name="Lamar B."/>
            <person name="Courtney L."/>
            <person name="Kalicki J."/>
            <person name="Ozersky P."/>
            <person name="Bielicki L."/>
            <person name="Scott K."/>
            <person name="Holmes A."/>
            <person name="Harkins R."/>
            <person name="Harris A."/>
            <person name="Strong C.M."/>
            <person name="Hou S."/>
            <person name="Tomlinson C."/>
            <person name="Dauphin-Kohlberg S."/>
            <person name="Kozlowicz-Reilly A."/>
            <person name="Leonard S."/>
            <person name="Rohlfing T."/>
            <person name="Rock S.M."/>
            <person name="Tin-Wollam A.M."/>
            <person name="Abbott A."/>
            <person name="Minx P."/>
            <person name="Maupin R."/>
            <person name="Strowmatt C."/>
            <person name="Latreille P."/>
            <person name="Miller N."/>
            <person name="Johnson D."/>
            <person name="Murray J."/>
            <person name="Woessner J.P."/>
            <person name="Wendl M.C."/>
            <person name="Yang S.P."/>
            <person name="Schultz B.R."/>
            <person name="Wallis J.W."/>
            <person name="Spieth J."/>
            <person name="Bieri T.A."/>
            <person name="Nelson J.O."/>
            <person name="Berkowicz N."/>
            <person name="Wohldmann P.E."/>
            <person name="Cook L.L."/>
            <person name="Hickenbotham M.T."/>
            <person name="Eldred J."/>
            <person name="Williams D."/>
            <person name="Bedell J.A."/>
            <person name="Mardis E.R."/>
            <person name="Clifton S.W."/>
            <person name="Chissoe S.L."/>
            <person name="Marra M.A."/>
            <person name="Raymond C."/>
            <person name="Haugen E."/>
            <person name="Gillett W."/>
            <person name="Zhou Y."/>
            <person name="James R."/>
            <person name="Phelps K."/>
            <person name="Iadanoto S."/>
            <person name="Bubb K."/>
            <person name="Simms E."/>
            <person name="Levy R."/>
            <person name="Clendenning J."/>
            <person name="Kaul R."/>
            <person name="Kent W.J."/>
            <person name="Furey T.S."/>
            <person name="Baertsch R.A."/>
            <person name="Brent M.R."/>
            <person name="Keibler E."/>
            <person name="Flicek P."/>
            <person name="Bork P."/>
            <person name="Suyama M."/>
            <person name="Bailey J.A."/>
            <person name="Portnoy M.E."/>
            <person name="Torrents D."/>
            <person name="Chinwalla A.T."/>
            <person name="Gish W.R."/>
            <person name="Eddy S.R."/>
            <person name="McPherson J.D."/>
            <person name="Olson M.V."/>
            <person name="Eichler E.E."/>
            <person name="Green E.D."/>
            <person name="Waterston R.H."/>
            <person name="Wilson R.K."/>
        </authorList>
    </citation>
    <scope>NUCLEOTIDE SEQUENCE [LARGE SCALE GENOMIC DNA]</scope>
</reference>
<feature type="compositionally biased region" description="Basic and acidic residues" evidence="7">
    <location>
        <begin position="45"/>
        <end position="56"/>
    </location>
</feature>
<dbReference type="GO" id="GO:0005813">
    <property type="term" value="C:centrosome"/>
    <property type="evidence" value="ECO:0000314"/>
    <property type="project" value="HPA"/>
</dbReference>
<feature type="region of interest" description="Disordered" evidence="7">
    <location>
        <begin position="1664"/>
        <end position="1695"/>
    </location>
</feature>
<dbReference type="HGNC" id="HGNC:379">
    <property type="gene designation" value="AKAP9"/>
</dbReference>
<sequence>MEDEERQKKLEAGKAKLAQFRQRKAQSDGQSPSKKQKKKRKTSSSKHDVSAHHDLNIDQSQCNEMYINSSQRVESTVIPESTIMRTLHSGEITSHEQGFSVELESEISTTADDCSSEEEEFGVDDSYSEQGAQDSPTHLEMMESELAGKQHEIEELNRELEEMRVTYGTEGLQQLQEFEAAIKQRDGIITQLTANLQQARREKDETMREFLELTEQSQKLQIQFQQLQASETLRNSTHSSTAADLLQAKQQILTHQQQLEEQDHLLEDYQKKKEDFTMQISFLQEKIKVYEMEQDKKVENSNKEEIQEKETIIEELNTKIIEEEKKTLELKDKLTTADKLLGELQEQIVQKNQEIKNMKLELTNSKQKERQSSEEIKQLMGTVEELQKRNHKDSQFETDIVQRMEQETQRKLEQLRAELDEMYGQQIVQMKQELIRQHMAQMEEMKTRHKGEMENALRSYSNITVNEDQIKLMNVAINELNIKLQDTNSQKEKLKEELGLILEEKCALQRQLEDLVEELSFSREQIQRARQTIAEQESKLNEAHKSLSTVEDLKAEIVSASESRKELELKHEAEVTNYKIKLEMLEKEKNAVLDRMAESQEAELERLRTQLLFSHEEELSKLKEDLEIEHRINIEKLKDNLGIHYKQQIDGLQNEMSQKIETMQFEKDNLITKQNQLILEISKLKDLQQSLVNSKSEEMTLQINELQKEIEILRQEEKEKGTLEQEVQELQLKTELLEKQMKEKENDLQEKFAQLEAENSILKDEKKTLEDMLKIHTPVSQEERLIFLDSIKSKSKDSVWEKEIEILIEENEDLKQQCIQLNEEIEKQRNTFSFAEKNFEVNYQELQEEYACLLKVKDDLEDSKNKQELEYKSKLKALNEELHLQRINPTTVKMKSSVFDEDKTFVAETLEMGEVVEKDTTELMEKLEVTKREKLELSQRLSDLSEQLKQKHGEISFLNEEVKSLKQEKEQVSLRCRELEIIINHNRAENVQSCDTQVSSLLDGVVTMTSRGAEGSVSKVNKSFGEESKIMVEDKVSFENMTVGEESKQEQLILDHLPSVTKESSLRATQPSENDKLQKELNVLKSEQNDLRLQMEAQRICLSLVYSTHVDQVREYMENEKDKALCSLKEELIFAQEEKIKELQKIHQLELQTMKTQETGDEGKPLHLLIGKLQKAVSEECSYFLQTLCSVLGEYYTPALKCEVNAEDKENSGDYISENEDPELQDYRYEVQDFQENMHTLLNKVTEEYNKLLVLQTRLSKIWGQQTDGMKLEFGEENLPKEETEFLSIHSQMTNLEDIDVNHKSKLSSLQDLEKTKLEEQVQELESLISSLQQQLKETEQNYEAEIHCLQKRLQAVSESTVPPSLPVDSVVITESDAQRTMYPGSCVKKNIDGTIEFSGEFGVKEETNIVKLLEKQYQEQLEEEVAKVIVSMSIAFAQQTELSRISGGKENTASSKQAHAVCQQEQHYFNEMKLSQDQIGFQTFETVDVKFKEEFKPLSKELGEHGKEILLSNSDPHDIPESKDCVLTISEEMFSKDKTFIVRQSIHDEISVSSMDASRQLMLNEEQLEDMRQELVRQYQEHQQATELLRQAHMRQMERQREDQEQLQEEIKRLNRQLAQRSSIDNENLVSERERVLLEELEALKQLSLAGREKLCCELRNSSTQTQNGNENQGEVEEQTFKEKELDRKPEDVPPEILSNERYALQKANNRLLKILLEVVKTTAAVEETIGRHVLGILDRSSKSQSSASLIWRSEAEASVKSCVHEEHTRVTDESIPSYSGSDMPRNDINMWSKVTEEGTELSQRLVRSGFAGTEIDPENEELMLNISSRLQAAVEKLLEAISETSSQLEHAKVTQTELMRESFRQKQEATESLKCQEELRERLHEESRAREQLAVELSKAEGVIDGYADEKTLFERQIQEKTDIIDRLEQELLCASNRLQELEAEQQQIQEERELLSRQKEAMKAEAGPVEQQLLQETEKLMKEKLEVQCQAEKVRDDLQKQVKALEIDVEEQVSRFIELEQEKNTELMDLRQQNQALEKQLEKMRKFLDEQAIDREHERDVFQQEIQKLEQQLKVVPRFQPISEHQTREVEQLANHLKEKTDKCSELLLSKEQLQRDIQERNEEIEKLEFRVRELEQALLVSADTFQKVEDRKHFGAVEAKPELSLEVQLQAERDAIDRKEKEITNLEEQLEQFREELENKNEEVQQLHMQLEIQKKESTTRLQELEQENKLFKDDMEKLGLAIKESDAMSTQDQHVLFGKFAQIIQEKEVEIDQLNEQVTKLQQQLKITTDNKVIEEKNELIRDLETQIECLMSDQECVKRNREEEIEQLNEVIEKLQQELANIGQKTSMNAHSLSEEADSLKHQLDVVIAEKLALEQQVETANEEMTFMKNVLKETNFKMNQLTQELFSLKRERESVEKIQSIPENSVNVAIDHLSKDKPELEVVLTEDALKSLENQTYFKSFEENGKGSIINLETRLLQLESTVSAKDLELTQCYKQIKDMQEQGQFETEMLQKKIVNLQKIVEEKVAAALVSQIQLEAVQEYAKFCQDNQTISSEPERTNIQNLNQLREDELGSDISALTLRISELESQVVEMHTSLILEKEQVEIAEKNVLEKEKKLLELQKLLEGNEKKQREKEKKRSPQDVEVLKTTTELFHSNEESGFFNELEALRAESVATKAELASYKEKAEKLQEELLVKETNMTSLQKDLSQVRDHLAEAKEKLSILEKEDETEVQESKKACMFEPLPIKLSKSIASQTDGTLKISSSNQTPQILVKNAGIQINLQSECSSEEVTEIISQFTEKIEKMQELHAAEILDMESRHISETETLKREHYVAVQLLKEECGTLKAVIQCLRSKEGSSIPELAHSDAYQTREICSSDSGSDWGQGIYLTHSQGFDIASEGRGEESESATDSFPKKIKGLLRAVHNEGMQVLSLTESPYSDGEDHSIQQVSEPWLEERKAYINTISSLKDLITKMQLQREAEVYDSSQSHESFSDWRGELLLALQQVFLEERSVLLAAFRTELTALGTTDAVGLLNCLEQRIQEQGVEYQAAMECLQKADRRSLLSEIQALHAQMNGRKITLKREQESEKPSQELLEYNIQQKQSQMLEMQVELSSMKDRATELQEQLSSEKMVVAELKSELAQTKLELETTLKAQHKHLKELEAFRLEVKDKTDEVHLLNDTLASEQKKSRELQWALEKEKAKLGRSEERDKEELEDLKFSLESQKQRNLQLNLLLEQQKQLLNESQQKIESQRMLYDAQLSEEQGRNLELQVLLESEKVRIREMSSTLDRERELHAQLQSSDGTGQSRPPLPSEDLLKELQKQLEEKHSRIVELLNETEKYKLDSLQTRQQMEKDRQVHRKTLQTEQEANTEGQKKMHELQSKVEDLQRQLEEKRQQVYKLDLEGQRLQGIMQEFQKQELEREEKRESRRILYQNLNEPTTWSLTSDRTRNWVLQQKIEGETKESNYAKLIEMNGGGTGCNHELEMIRQKLQCVASKLQVLPQKASERLQFETADDEDFIWVQENIDEIILQLQKLTGQQGEEPSLVSPSTSCGSLTERLLRQNAELTGHISQLTEEKNDLRNMVMKLEEQIRWYRQTGAGRDNSSRFSLNGGANIEAIIASEKEVWNREKLTLQKSLKRAEAEVYKLKAELRNDSLLQTLSPDSEHVTLKRIYGKYLRAESFRKALIYQKKYLLLLLGGFQECEDATLALLARMGGQPAFTDLEVITNRPKGFTRFRSAVRVSIAISRMKFLVRRWHRVTGSVSININRDGFGLNQGAEKTDSFYHSSGGLELYGEPRHTTYRSRSDLDYIRSPLPFQNRYPGTPADFNPGSLACSQLQNYDPDRALTDYITRLEALQRRLGTIQSGSTTQFHAGMRR</sequence>
<evidence type="ECO:0000256" key="7">
    <source>
        <dbReference type="SAM" id="MobiDB-lite"/>
    </source>
</evidence>
<keyword evidence="10" id="KW-1185">Reference proteome</keyword>
<keyword evidence="2" id="KW-0963">Cytoplasm</keyword>
<evidence type="ECO:0007829" key="11">
    <source>
        <dbReference type="PeptideAtlas" id="A0A7P0T928"/>
    </source>
</evidence>
<feature type="compositionally biased region" description="Basic and acidic residues" evidence="7">
    <location>
        <begin position="1"/>
        <end position="14"/>
    </location>
</feature>
<feature type="coiled-coil region" evidence="6">
    <location>
        <begin position="696"/>
        <end position="772"/>
    </location>
</feature>
<dbReference type="OrthoDB" id="2020852at2759"/>
<dbReference type="GO" id="GO:0007165">
    <property type="term" value="P:signal transduction"/>
    <property type="evidence" value="ECO:0007669"/>
    <property type="project" value="InterPro"/>
</dbReference>
<dbReference type="Proteomes" id="UP000005640">
    <property type="component" value="Chromosome 7"/>
</dbReference>
<feature type="region of interest" description="Disordered" evidence="7">
    <location>
        <begin position="3359"/>
        <end position="3387"/>
    </location>
</feature>
<keyword evidence="4 6" id="KW-0175">Coiled coil</keyword>
<dbReference type="Ensembl" id="ENST00000679521.1">
    <property type="protein sequence ID" value="ENSP00000505456.1"/>
    <property type="gene ID" value="ENSG00000127914.19"/>
</dbReference>
<feature type="coiled-coil region" evidence="6">
    <location>
        <begin position="1998"/>
        <end position="2075"/>
    </location>
</feature>
<dbReference type="EMBL" id="KF458509">
    <property type="status" value="NOT_ANNOTATED_CDS"/>
    <property type="molecule type" value="Genomic_DNA"/>
</dbReference>
<feature type="coiled-coil region" evidence="6">
    <location>
        <begin position="139"/>
        <end position="223"/>
    </location>
</feature>
<feature type="domain" description="ELK" evidence="8">
    <location>
        <begin position="414"/>
        <end position="435"/>
    </location>
</feature>
<evidence type="ECO:0000313" key="10">
    <source>
        <dbReference type="Proteomes" id="UP000005640"/>
    </source>
</evidence>
<dbReference type="Pfam" id="PF10495">
    <property type="entry name" value="PACT_coil_coil"/>
    <property type="match status" value="1"/>
</dbReference>
<evidence type="ECO:0000313" key="9">
    <source>
        <dbReference type="Ensembl" id="ENSP00000505456.1"/>
    </source>
</evidence>
<dbReference type="InterPro" id="IPR005539">
    <property type="entry name" value="ELK_dom"/>
</dbReference>
<dbReference type="PANTHER" id="PTHR44981">
    <property type="entry name" value="PERICENTRIN-LIKE PROTEIN, ISOFORM F"/>
    <property type="match status" value="1"/>
</dbReference>
<dbReference type="EMBL" id="AC000120">
    <property type="status" value="NOT_ANNOTATED_CDS"/>
    <property type="molecule type" value="Genomic_DNA"/>
</dbReference>
<evidence type="ECO:0000256" key="1">
    <source>
        <dbReference type="ARBA" id="ARBA00004300"/>
    </source>
</evidence>
<feature type="coiled-coil region" evidence="6">
    <location>
        <begin position="2166"/>
        <end position="2425"/>
    </location>
</feature>
<reference evidence="9 10" key="3">
    <citation type="journal article" date="2004" name="Nature">
        <title>Finishing the euchromatic sequence of the human genome.</title>
        <authorList>
            <consortium name="International Human Genome Sequencing Consortium"/>
        </authorList>
    </citation>
    <scope>NUCLEOTIDE SEQUENCE [LARGE SCALE GENOMIC DNA]</scope>
</reference>
<feature type="region of interest" description="Disordered" evidence="7">
    <location>
        <begin position="1"/>
        <end position="57"/>
    </location>
</feature>
<feature type="compositionally biased region" description="Low complexity" evidence="7">
    <location>
        <begin position="1664"/>
        <end position="1674"/>
    </location>
</feature>
<feature type="coiled-coil region" evidence="6">
    <location>
        <begin position="3192"/>
        <end position="3265"/>
    </location>
</feature>
<reference evidence="9 10" key="1">
    <citation type="journal article" date="2001" name="Nature">
        <title>Initial sequencing and analysis of the human genome.</title>
        <authorList>
            <consortium name="International Human Genome Sequencing Consortium"/>
            <person name="Lander E.S."/>
            <person name="Linton L.M."/>
            <person name="Birren B."/>
            <person name="Nusbaum C."/>
            <person name="Zody M.C."/>
            <person name="Baldwin J."/>
            <person name="Devon K."/>
            <person name="Dewar K."/>
            <person name="Doyle M."/>
            <person name="FitzHugh W."/>
            <person name="Funke R."/>
            <person name="Gage D."/>
            <person name="Harris K."/>
            <person name="Heaford A."/>
            <person name="Howland J."/>
            <person name="Kann L."/>
            <person name="Lehoczky J."/>
            <person name="LeVine R."/>
            <person name="McEwan P."/>
            <person name="McKernan K."/>
            <person name="Meldrim J."/>
            <person name="Mesirov J.P."/>
            <person name="Miranda C."/>
            <person name="Morris W."/>
            <person name="Naylor J."/>
            <person name="Raymond C."/>
            <person name="Rosetti M."/>
            <person name="Santos R."/>
            <person name="Sheridan A."/>
            <person name="Sougnez C."/>
            <person name="Stange-Thomann N."/>
            <person name="Stojanovic N."/>
            <person name="Subramanian A."/>
            <person name="Wyman D."/>
            <person name="Rogers J."/>
            <person name="Sulston J."/>
            <person name="Ainscough R."/>
            <person name="Beck S."/>
            <person name="Bentley D."/>
            <person name="Burton J."/>
            <person name="Clee C."/>
            <person name="Carter N."/>
            <person name="Coulson A."/>
            <person name="Deadman R."/>
            <person name="Deloukas P."/>
            <person name="Dunham A."/>
            <person name="Dunham I."/>
            <person name="Durbin R."/>
            <person name="French L."/>
            <person name="Grafham D."/>
            <person name="Gregory S."/>
            <person name="Hubbard T."/>
            <person name="Humphray S."/>
            <person name="Hunt A."/>
            <person name="Jones M."/>
            <person name="Lloyd C."/>
            <person name="McMurray A."/>
            <person name="Matthews L."/>
            <person name="Mercer S."/>
            <person name="Milne S."/>
            <person name="Mullikin J.C."/>
            <person name="Mungall A."/>
            <person name="Plumb R."/>
            <person name="Ross M."/>
            <person name="Shownkeen R."/>
            <person name="Sims S."/>
            <person name="Waterston R.H."/>
            <person name="Wilson R.K."/>
            <person name="Hillier L.W."/>
            <person name="McPherson J.D."/>
            <person name="Marra M.A."/>
            <person name="Mardis E.R."/>
            <person name="Fulton L.A."/>
            <person name="Chinwalla A.T."/>
            <person name="Pepin K.H."/>
            <person name="Gish W.R."/>
            <person name="Chissoe S.L."/>
            <person name="Wendl M.C."/>
            <person name="Delehaunty K.D."/>
            <person name="Miner T.L."/>
            <person name="Delehaunty A."/>
            <person name="Kramer J.B."/>
            <person name="Cook L.L."/>
            <person name="Fulton R.S."/>
            <person name="Johnson D.L."/>
            <person name="Minx P.J."/>
            <person name="Clifton S.W."/>
            <person name="Hawkins T."/>
            <person name="Branscomb E."/>
            <person name="Predki P."/>
            <person name="Richardson P."/>
            <person name="Wenning S."/>
            <person name="Slezak T."/>
            <person name="Doggett N."/>
            <person name="Cheng J.F."/>
            <person name="Olsen A."/>
            <person name="Lucas S."/>
            <person name="Elkin C."/>
            <person name="Uberbacher E."/>
            <person name="Frazier M."/>
            <person name="Gibbs R.A."/>
            <person name="Muzny D.M."/>
            <person name="Scherer S.E."/>
            <person name="Bouck J.B."/>
            <person name="Sodergren E.J."/>
            <person name="Worley K.C."/>
            <person name="Rives C.M."/>
            <person name="Gorrell J.H."/>
            <person name="Metzker M.L."/>
            <person name="Naylor S.L."/>
            <person name="Kucherlapati R.S."/>
            <person name="Nelson D.L."/>
            <person name="Weinstock G.M."/>
            <person name="Sakaki Y."/>
            <person name="Fujiyama A."/>
            <person name="Hattori M."/>
            <person name="Yada T."/>
            <person name="Toyoda A."/>
            <person name="Itoh T."/>
            <person name="Kawagoe C."/>
            <person name="Watanabe H."/>
            <person name="Totoki Y."/>
            <person name="Taylor T."/>
            <person name="Weissenbach J."/>
            <person name="Heilig R."/>
            <person name="Saurin W."/>
            <person name="Artiguenave F."/>
            <person name="Brottier P."/>
            <person name="Bruls T."/>
            <person name="Pelletier E."/>
            <person name="Robert C."/>
            <person name="Wincker P."/>
            <person name="Smith D.R."/>
            <person name="Doucette-Stamm L."/>
            <person name="Rubenfield M."/>
            <person name="Weinstock K."/>
            <person name="Lee H.M."/>
            <person name="Dubois J."/>
            <person name="Rosenthal A."/>
            <person name="Platzer M."/>
            <person name="Nyakatura G."/>
            <person name="Taudien S."/>
            <person name="Rump A."/>
            <person name="Yang H."/>
            <person name="Yu J."/>
            <person name="Wang J."/>
            <person name="Huang G."/>
            <person name="Gu J."/>
            <person name="Hood L."/>
            <person name="Rowen L."/>
            <person name="Madan A."/>
            <person name="Qin S."/>
            <person name="Davis R.W."/>
            <person name="Federspiel N.A."/>
            <person name="Abola A.P."/>
            <person name="Proctor M.J."/>
            <person name="Myers R.M."/>
            <person name="Schmutz J."/>
            <person name="Dickson M."/>
            <person name="Grimwood J."/>
            <person name="Cox D.R."/>
            <person name="Olson M.V."/>
            <person name="Kaul R."/>
            <person name="Raymond C."/>
            <person name="Shimizu N."/>
            <person name="Kawasaki K."/>
            <person name="Minoshima S."/>
            <person name="Evans G.A."/>
            <person name="Athanasiou M."/>
            <person name="Schultz R."/>
            <person name="Roe B.A."/>
            <person name="Chen F."/>
            <person name="Pan H."/>
            <person name="Ramser J."/>
            <person name="Lehrach H."/>
            <person name="Reinhardt R."/>
            <person name="McCombie W.R."/>
            <person name="de la Bastide M."/>
            <person name="Dedhia N."/>
            <person name="Blocker H."/>
            <person name="Hornischer K."/>
            <person name="Nordsiek G."/>
            <person name="Agarwala R."/>
            <person name="Aravind L."/>
            <person name="Bailey J.A."/>
            <person name="Bateman A."/>
            <person name="Batzoglou S."/>
            <person name="Birney E."/>
            <person name="Bork P."/>
            <person name="Brown D.G."/>
            <person name="Burge C.B."/>
            <person name="Cerutti L."/>
            <person name="Chen H.C."/>
            <person name="Church D."/>
            <person name="Clamp M."/>
            <person name="Copley R.R."/>
            <person name="Doerks T."/>
            <person name="Eddy S.R."/>
            <person name="Eichler E.E."/>
            <person name="Furey T.S."/>
            <person name="Galagan J."/>
            <person name="Gilbert J.G."/>
            <person name="Harmon C."/>
            <person name="Hayashizaki Y."/>
            <person name="Haussler D."/>
            <person name="Hermjakob H."/>
            <person name="Hokamp K."/>
            <person name="Jang W."/>
            <person name="Johnson L.S."/>
            <person name="Jones T.A."/>
            <person name="Kasif S."/>
            <person name="Kaspryzk A."/>
            <person name="Kennedy S."/>
            <person name="Kent W.J."/>
            <person name="Kitts P."/>
            <person name="Koonin E.V."/>
            <person name="Korf I."/>
            <person name="Kulp D."/>
            <person name="Lancet D."/>
            <person name="Lowe T.M."/>
            <person name="McLysaght A."/>
            <person name="Mikkelsen T."/>
            <person name="Moran J.V."/>
            <person name="Mulder N."/>
            <person name="Pollara V.J."/>
            <person name="Ponting C.P."/>
            <person name="Schuler G."/>
            <person name="Schultz J."/>
            <person name="Slater G."/>
            <person name="Smit A.F."/>
            <person name="Stupka E."/>
            <person name="Szustakowski J."/>
            <person name="Thierry-Mieg D."/>
            <person name="Thierry-Mieg J."/>
            <person name="Wagner L."/>
            <person name="Wallis J."/>
            <person name="Wheeler R."/>
            <person name="Williams A."/>
            <person name="Wolf Y.I."/>
            <person name="Wolfe K.H."/>
            <person name="Yang S.P."/>
            <person name="Yeh R.F."/>
            <person name="Collins F."/>
            <person name="Guyer M.S."/>
            <person name="Peterson J."/>
            <person name="Felsenfeld A."/>
            <person name="Wetterstrand K.A."/>
            <person name="Patrinos A."/>
            <person name="Morgan M.J."/>
            <person name="de Jong P."/>
            <person name="Catanese J.J."/>
            <person name="Osoegawa K."/>
            <person name="Shizuya H."/>
            <person name="Choi S."/>
            <person name="Chen Y.J."/>
        </authorList>
    </citation>
    <scope>NUCLEOTIDE SEQUENCE [LARGE SCALE GENOMIC DNA]</scope>
</reference>
<dbReference type="Bgee" id="ENSG00000127914">
    <property type="expression patterns" value="Expressed in jejunal mucosa and 198 other cell types or tissues"/>
</dbReference>
<proteinExistence type="evidence at protein level"/>
<feature type="domain" description="ELK" evidence="8">
    <location>
        <begin position="636"/>
        <end position="657"/>
    </location>
</feature>
<dbReference type="PANTHER" id="PTHR44981:SF1">
    <property type="entry name" value="A-KINASE ANCHOR PROTEIN 9"/>
    <property type="match status" value="1"/>
</dbReference>
<evidence type="ECO:0000256" key="3">
    <source>
        <dbReference type="ARBA" id="ARBA00022553"/>
    </source>
</evidence>
<comment type="subcellular location">
    <subcellularLocation>
        <location evidence="1">Cytoplasm</location>
        <location evidence="1">Cytoskeleton</location>
        <location evidence="1">Microtubule organizing center</location>
        <location evidence="1">Centrosome</location>
    </subcellularLocation>
</comment>
<dbReference type="GeneTree" id="ENSGT00730000110871"/>
<dbReference type="GO" id="GO:0003677">
    <property type="term" value="F:DNA binding"/>
    <property type="evidence" value="ECO:0007669"/>
    <property type="project" value="InterPro"/>
</dbReference>
<feature type="coiled-coil region" evidence="6">
    <location>
        <begin position="2100"/>
        <end position="2141"/>
    </location>
</feature>
<dbReference type="InterPro" id="IPR019528">
    <property type="entry name" value="PACT_domain"/>
</dbReference>
<dbReference type="GO" id="GO:0060090">
    <property type="term" value="F:molecular adaptor activity"/>
    <property type="evidence" value="ECO:0007669"/>
    <property type="project" value="InterPro"/>
</dbReference>
<feature type="coiled-coil region" evidence="6">
    <location>
        <begin position="1315"/>
        <end position="1360"/>
    </location>
</feature>
<dbReference type="OpenTargets" id="ENSG00000127914"/>
<gene>
    <name evidence="9" type="primary">AKAP9</name>
</gene>
<feature type="coiled-coil region" evidence="6">
    <location>
        <begin position="1868"/>
        <end position="1968"/>
    </location>
</feature>
<feature type="domain" description="ELK" evidence="8">
    <location>
        <begin position="943"/>
        <end position="963"/>
    </location>
</feature>
<name>A0A7P0T928_HUMAN</name>
<feature type="coiled-coil region" evidence="6">
    <location>
        <begin position="3634"/>
        <end position="3661"/>
    </location>
</feature>
<feature type="coiled-coil region" evidence="6">
    <location>
        <begin position="927"/>
        <end position="982"/>
    </location>
</feature>
<evidence type="ECO:0000256" key="6">
    <source>
        <dbReference type="SAM" id="Coils"/>
    </source>
</evidence>
<keyword evidence="5" id="KW-0206">Cytoskeleton</keyword>
<accession>A0A7P0T928</accession>
<dbReference type="InterPro" id="IPR028745">
    <property type="entry name" value="AKAP9/Pericentrin"/>
</dbReference>
<dbReference type="EMBL" id="AC004013">
    <property type="status" value="NOT_ANNOTATED_CDS"/>
    <property type="molecule type" value="Genomic_DNA"/>
</dbReference>
<feature type="domain" description="ELK" evidence="8">
    <location>
        <begin position="606"/>
        <end position="627"/>
    </location>
</feature>
<evidence type="ECO:0000256" key="4">
    <source>
        <dbReference type="ARBA" id="ARBA00023054"/>
    </source>
</evidence>
<keyword evidence="11 12" id="KW-1267">Proteomics identification</keyword>
<organism evidence="9 10">
    <name type="scientific">Homo sapiens</name>
    <name type="common">Human</name>
    <dbReference type="NCBI Taxonomy" id="9606"/>
    <lineage>
        <taxon>Eukaryota</taxon>
        <taxon>Metazoa</taxon>
        <taxon>Chordata</taxon>
        <taxon>Craniata</taxon>
        <taxon>Vertebrata</taxon>
        <taxon>Euteleostomi</taxon>
        <taxon>Mammalia</taxon>
        <taxon>Eutheria</taxon>
        <taxon>Euarchontoglires</taxon>
        <taxon>Primates</taxon>
        <taxon>Haplorrhini</taxon>
        <taxon>Catarrhini</taxon>
        <taxon>Hominidae</taxon>
        <taxon>Homo</taxon>
    </lineage>
</organism>
<dbReference type="SMART" id="SM01188">
    <property type="entry name" value="ELK"/>
    <property type="match status" value="4"/>
</dbReference>
<dbReference type="EMBL" id="AC000066">
    <property type="status" value="NOT_ANNOTATED_CDS"/>
    <property type="molecule type" value="Genomic_DNA"/>
</dbReference>
<feature type="compositionally biased region" description="Basic and acidic residues" evidence="7">
    <location>
        <begin position="1680"/>
        <end position="1693"/>
    </location>
</feature>
<protein>
    <submittedName>
        <fullName evidence="9">A-kinase anchoring protein 9</fullName>
    </submittedName>
</protein>
<evidence type="ECO:0007829" key="12">
    <source>
        <dbReference type="ProteomicsDB" id="A0A7P0T928"/>
    </source>
</evidence>
<feature type="coiled-coil region" evidence="6">
    <location>
        <begin position="2673"/>
        <end position="2742"/>
    </location>
</feature>
<evidence type="ECO:0000259" key="8">
    <source>
        <dbReference type="SMART" id="SM01188"/>
    </source>
</evidence>
<feature type="coiled-coil region" evidence="6">
    <location>
        <begin position="3108"/>
        <end position="3163"/>
    </location>
</feature>
<dbReference type="GO" id="GO:0005794">
    <property type="term" value="C:Golgi apparatus"/>
    <property type="evidence" value="ECO:0000314"/>
    <property type="project" value="HPA"/>
</dbReference>
<feature type="coiled-coil region" evidence="6">
    <location>
        <begin position="3567"/>
        <end position="3608"/>
    </location>
</feature>
<reference evidence="9" key="4">
    <citation type="submission" date="2025-08" db="UniProtKB">
        <authorList>
            <consortium name="Ensembl"/>
        </authorList>
    </citation>
    <scope>IDENTIFICATION</scope>
</reference>
<feature type="coiled-coil region" evidence="6">
    <location>
        <begin position="1555"/>
        <end position="1625"/>
    </location>
</feature>
<feature type="coiled-coil region" evidence="6">
    <location>
        <begin position="252"/>
        <end position="617"/>
    </location>
</feature>
<reference evidence="9" key="5">
    <citation type="submission" date="2025-09" db="UniProtKB">
        <authorList>
            <consortium name="Ensembl"/>
        </authorList>
    </citation>
    <scope>IDENTIFICATION</scope>
</reference>
<evidence type="ECO:0000256" key="2">
    <source>
        <dbReference type="ARBA" id="ARBA00022490"/>
    </source>
</evidence>
<feature type="coiled-coil region" evidence="6">
    <location>
        <begin position="797"/>
        <end position="863"/>
    </location>
</feature>
<keyword evidence="3" id="KW-0597">Phosphoprotein</keyword>
<feature type="compositionally biased region" description="Basic residues" evidence="7">
    <location>
        <begin position="34"/>
        <end position="44"/>
    </location>
</feature>
<dbReference type="SMR" id="A0A7P0T928"/>
<dbReference type="Ensembl" id="ENST00000679521.1">
    <property type="protein sequence ID" value="ENSP00000505456.1"/>
    <property type="gene ID" value="ENSG00000127914.20"/>
</dbReference>
<feature type="coiled-coil region" evidence="6">
    <location>
        <begin position="2604"/>
        <end position="2645"/>
    </location>
</feature>